<evidence type="ECO:0000256" key="1">
    <source>
        <dbReference type="SAM" id="MobiDB-lite"/>
    </source>
</evidence>
<proteinExistence type="predicted"/>
<comment type="caution">
    <text evidence="2">The sequence shown here is derived from an EMBL/GenBank/DDBJ whole genome shotgun (WGS) entry which is preliminary data.</text>
</comment>
<gene>
    <name evidence="2" type="ORF">NDU88_000880</name>
</gene>
<organism evidence="2 3">
    <name type="scientific">Pleurodeles waltl</name>
    <name type="common">Iberian ribbed newt</name>
    <dbReference type="NCBI Taxonomy" id="8319"/>
    <lineage>
        <taxon>Eukaryota</taxon>
        <taxon>Metazoa</taxon>
        <taxon>Chordata</taxon>
        <taxon>Craniata</taxon>
        <taxon>Vertebrata</taxon>
        <taxon>Euteleostomi</taxon>
        <taxon>Amphibia</taxon>
        <taxon>Batrachia</taxon>
        <taxon>Caudata</taxon>
        <taxon>Salamandroidea</taxon>
        <taxon>Salamandridae</taxon>
        <taxon>Pleurodelinae</taxon>
        <taxon>Pleurodeles</taxon>
    </lineage>
</organism>
<dbReference type="Proteomes" id="UP001066276">
    <property type="component" value="Chromosome 1_1"/>
</dbReference>
<accession>A0AAV7WKW8</accession>
<dbReference type="AlphaFoldDB" id="A0AAV7WKW8"/>
<dbReference type="EMBL" id="JANPWB010000001">
    <property type="protein sequence ID" value="KAJ1213242.1"/>
    <property type="molecule type" value="Genomic_DNA"/>
</dbReference>
<feature type="region of interest" description="Disordered" evidence="1">
    <location>
        <begin position="1"/>
        <end position="20"/>
    </location>
</feature>
<name>A0AAV7WKW8_PLEWA</name>
<protein>
    <submittedName>
        <fullName evidence="2">Uncharacterized protein</fullName>
    </submittedName>
</protein>
<keyword evidence="3" id="KW-1185">Reference proteome</keyword>
<feature type="region of interest" description="Disordered" evidence="1">
    <location>
        <begin position="25"/>
        <end position="70"/>
    </location>
</feature>
<evidence type="ECO:0000313" key="3">
    <source>
        <dbReference type="Proteomes" id="UP001066276"/>
    </source>
</evidence>
<feature type="compositionally biased region" description="Low complexity" evidence="1">
    <location>
        <begin position="59"/>
        <end position="70"/>
    </location>
</feature>
<reference evidence="2" key="1">
    <citation type="journal article" date="2022" name="bioRxiv">
        <title>Sequencing and chromosome-scale assembly of the giantPleurodeles waltlgenome.</title>
        <authorList>
            <person name="Brown T."/>
            <person name="Elewa A."/>
            <person name="Iarovenko S."/>
            <person name="Subramanian E."/>
            <person name="Araus A.J."/>
            <person name="Petzold A."/>
            <person name="Susuki M."/>
            <person name="Suzuki K.-i.T."/>
            <person name="Hayashi T."/>
            <person name="Toyoda A."/>
            <person name="Oliveira C."/>
            <person name="Osipova E."/>
            <person name="Leigh N.D."/>
            <person name="Simon A."/>
            <person name="Yun M.H."/>
        </authorList>
    </citation>
    <scope>NUCLEOTIDE SEQUENCE</scope>
    <source>
        <strain evidence="2">20211129_DDA</strain>
        <tissue evidence="2">Liver</tissue>
    </source>
</reference>
<evidence type="ECO:0000313" key="2">
    <source>
        <dbReference type="EMBL" id="KAJ1213242.1"/>
    </source>
</evidence>
<sequence>MGTSSLSRADRKTFTGTNGNIVSATADRAVNPHRTRSKLASTKIAGTSDRLSARRRAQLARQLSSGQGHA</sequence>